<dbReference type="PANTHER" id="PTHR43044">
    <property type="match status" value="1"/>
</dbReference>
<proteinExistence type="inferred from homology"/>
<dbReference type="GO" id="GO:0005886">
    <property type="term" value="C:plasma membrane"/>
    <property type="evidence" value="ECO:0007669"/>
    <property type="project" value="UniProtKB-SubCell"/>
</dbReference>
<evidence type="ECO:0000256" key="4">
    <source>
        <dbReference type="ARBA" id="ARBA00022692"/>
    </source>
</evidence>
<dbReference type="Pfam" id="PF03916">
    <property type="entry name" value="NrfD"/>
    <property type="match status" value="1"/>
</dbReference>
<evidence type="ECO:0000256" key="1">
    <source>
        <dbReference type="ARBA" id="ARBA00004651"/>
    </source>
</evidence>
<dbReference type="OrthoDB" id="9806499at2"/>
<dbReference type="EMBL" id="ASRX01000016">
    <property type="protein sequence ID" value="EYF06495.1"/>
    <property type="molecule type" value="Genomic_DNA"/>
</dbReference>
<feature type="transmembrane region" description="Helical" evidence="7">
    <location>
        <begin position="316"/>
        <end position="337"/>
    </location>
</feature>
<evidence type="ECO:0000313" key="8">
    <source>
        <dbReference type="EMBL" id="EYF06495.1"/>
    </source>
</evidence>
<evidence type="ECO:0000313" key="9">
    <source>
        <dbReference type="Proteomes" id="UP000019678"/>
    </source>
</evidence>
<gene>
    <name evidence="8" type="ORF">CAP_2025</name>
</gene>
<feature type="transmembrane region" description="Helical" evidence="7">
    <location>
        <begin position="94"/>
        <end position="117"/>
    </location>
</feature>
<keyword evidence="5 7" id="KW-1133">Transmembrane helix</keyword>
<keyword evidence="4 7" id="KW-0812">Transmembrane</keyword>
<evidence type="ECO:0000256" key="5">
    <source>
        <dbReference type="ARBA" id="ARBA00022989"/>
    </source>
</evidence>
<comment type="similarity">
    <text evidence="2">Belongs to the NrfD family.</text>
</comment>
<dbReference type="InterPro" id="IPR005614">
    <property type="entry name" value="NrfD-like"/>
</dbReference>
<dbReference type="Proteomes" id="UP000019678">
    <property type="component" value="Unassembled WGS sequence"/>
</dbReference>
<protein>
    <submittedName>
        <fullName evidence="8">Molybdopterin oxidoreductase</fullName>
    </submittedName>
</protein>
<sequence length="485" mass="54059">MSTSVPISNEKPVAAVNTDDPVGRHPLVLGGLGFKSITDRVAGISLGKTPKTWPFALALAVSLLMVLGGSLGWLVSQGVGVWGMNSTIGWAWDITGFVFWIGIGHAGTLISAILYLFRQKWRTSINRAAEAMTIFAVLAALIYPAFHVGRVWFAYWMLPIPNQMGMWPQMKSPLLWDVFAVSTYATVSALFWFVGLVPDFATLRDRADTKTKQIVYGILSLGWRGSHRAWLHYERAYQIFAGLSTPLVLSVHTIVSFDFAVSILPGWHTTIFPPYFVAGAIFSGFAMVVTLMVVARTALGLKHLITMRHLENMNKIILATGTMVGYAYGIEFFMAWYSGNPYESFALMNRVFGPYAWAYWTMVSCNVLFPQLFWFKKIRTSIPAMFAISIVVNVGMWFERFVIIVTSLHRDYIPSSWSYYRPSLVDMSTFVGTFGLFLTLFLLFCRFVPVIAIGEVKGVLPAADPHNPHDAHDAHGEKAGVEHHG</sequence>
<evidence type="ECO:0000256" key="2">
    <source>
        <dbReference type="ARBA" id="ARBA00008929"/>
    </source>
</evidence>
<organism evidence="8 9">
    <name type="scientific">Chondromyces apiculatus DSM 436</name>
    <dbReference type="NCBI Taxonomy" id="1192034"/>
    <lineage>
        <taxon>Bacteria</taxon>
        <taxon>Pseudomonadati</taxon>
        <taxon>Myxococcota</taxon>
        <taxon>Polyangia</taxon>
        <taxon>Polyangiales</taxon>
        <taxon>Polyangiaceae</taxon>
        <taxon>Chondromyces</taxon>
    </lineage>
</organism>
<name>A0A017TCG2_9BACT</name>
<dbReference type="PANTHER" id="PTHR43044:SF2">
    <property type="entry name" value="POLYSULPHIDE REDUCTASE NRFD"/>
    <property type="match status" value="1"/>
</dbReference>
<reference evidence="8 9" key="1">
    <citation type="submission" date="2013-05" db="EMBL/GenBank/DDBJ databases">
        <title>Genome assembly of Chondromyces apiculatus DSM 436.</title>
        <authorList>
            <person name="Sharma G."/>
            <person name="Khatri I."/>
            <person name="Kaur C."/>
            <person name="Mayilraj S."/>
            <person name="Subramanian S."/>
        </authorList>
    </citation>
    <scope>NUCLEOTIDE SEQUENCE [LARGE SCALE GENOMIC DNA]</scope>
    <source>
        <strain evidence="8 9">DSM 436</strain>
    </source>
</reference>
<keyword evidence="9" id="KW-1185">Reference proteome</keyword>
<keyword evidence="6 7" id="KW-0472">Membrane</keyword>
<comment type="subcellular location">
    <subcellularLocation>
        <location evidence="1">Cell membrane</location>
        <topology evidence="1">Multi-pass membrane protein</topology>
    </subcellularLocation>
</comment>
<comment type="caution">
    <text evidence="8">The sequence shown here is derived from an EMBL/GenBank/DDBJ whole genome shotgun (WGS) entry which is preliminary data.</text>
</comment>
<feature type="transmembrane region" description="Helical" evidence="7">
    <location>
        <begin position="275"/>
        <end position="295"/>
    </location>
</feature>
<feature type="transmembrane region" description="Helical" evidence="7">
    <location>
        <begin position="55"/>
        <end position="74"/>
    </location>
</feature>
<feature type="transmembrane region" description="Helical" evidence="7">
    <location>
        <begin position="357"/>
        <end position="375"/>
    </location>
</feature>
<dbReference type="STRING" id="1192034.CAP_2025"/>
<feature type="transmembrane region" description="Helical" evidence="7">
    <location>
        <begin position="382"/>
        <end position="408"/>
    </location>
</feature>
<feature type="transmembrane region" description="Helical" evidence="7">
    <location>
        <begin position="129"/>
        <end position="158"/>
    </location>
</feature>
<dbReference type="AlphaFoldDB" id="A0A017TCG2"/>
<accession>A0A017TCG2</accession>
<dbReference type="eggNOG" id="COG5557">
    <property type="taxonomic scope" value="Bacteria"/>
</dbReference>
<feature type="transmembrane region" description="Helical" evidence="7">
    <location>
        <begin position="236"/>
        <end position="255"/>
    </location>
</feature>
<dbReference type="RefSeq" id="WP_044240152.1">
    <property type="nucleotide sequence ID" value="NZ_ASRX01000016.1"/>
</dbReference>
<evidence type="ECO:0000256" key="6">
    <source>
        <dbReference type="ARBA" id="ARBA00023136"/>
    </source>
</evidence>
<feature type="transmembrane region" description="Helical" evidence="7">
    <location>
        <begin position="178"/>
        <end position="197"/>
    </location>
</feature>
<feature type="transmembrane region" description="Helical" evidence="7">
    <location>
        <begin position="428"/>
        <end position="448"/>
    </location>
</feature>
<evidence type="ECO:0000256" key="3">
    <source>
        <dbReference type="ARBA" id="ARBA00022475"/>
    </source>
</evidence>
<evidence type="ECO:0000256" key="7">
    <source>
        <dbReference type="SAM" id="Phobius"/>
    </source>
</evidence>
<keyword evidence="3" id="KW-1003">Cell membrane</keyword>